<organism evidence="2 3">
    <name type="scientific">Formivibrio citricus</name>
    <dbReference type="NCBI Taxonomy" id="83765"/>
    <lineage>
        <taxon>Bacteria</taxon>
        <taxon>Pseudomonadati</taxon>
        <taxon>Pseudomonadota</taxon>
        <taxon>Betaproteobacteria</taxon>
        <taxon>Neisseriales</taxon>
        <taxon>Chitinibacteraceae</taxon>
        <taxon>Formivibrio</taxon>
    </lineage>
</organism>
<dbReference type="PROSITE" id="PS51833">
    <property type="entry name" value="HDOD"/>
    <property type="match status" value="1"/>
</dbReference>
<gene>
    <name evidence="2" type="ORF">SAMN05660284_01662</name>
</gene>
<reference evidence="3" key="1">
    <citation type="submission" date="2016-10" db="EMBL/GenBank/DDBJ databases">
        <authorList>
            <person name="Varghese N."/>
            <person name="Submissions S."/>
        </authorList>
    </citation>
    <scope>NUCLEOTIDE SEQUENCE [LARGE SCALE GENOMIC DNA]</scope>
    <source>
        <strain evidence="3">DSM 6150</strain>
    </source>
</reference>
<keyword evidence="3" id="KW-1185">Reference proteome</keyword>
<dbReference type="STRING" id="83765.SAMN05660284_01662"/>
<evidence type="ECO:0000259" key="1">
    <source>
        <dbReference type="PROSITE" id="PS51833"/>
    </source>
</evidence>
<dbReference type="AlphaFoldDB" id="A0A1I4ZPM9"/>
<dbReference type="EMBL" id="FOVE01000011">
    <property type="protein sequence ID" value="SFN51939.1"/>
    <property type="molecule type" value="Genomic_DNA"/>
</dbReference>
<protein>
    <submittedName>
        <fullName evidence="2">HD-like signal output (HDOD) domain, no enzymatic activity</fullName>
    </submittedName>
</protein>
<dbReference type="OrthoDB" id="9126875at2"/>
<accession>A0A1I4ZPM9</accession>
<dbReference type="SUPFAM" id="SSF109604">
    <property type="entry name" value="HD-domain/PDEase-like"/>
    <property type="match status" value="1"/>
</dbReference>
<dbReference type="PANTHER" id="PTHR33525">
    <property type="match status" value="1"/>
</dbReference>
<dbReference type="PANTHER" id="PTHR33525:SF3">
    <property type="entry name" value="RIBONUCLEASE Y"/>
    <property type="match status" value="1"/>
</dbReference>
<evidence type="ECO:0000313" key="3">
    <source>
        <dbReference type="Proteomes" id="UP000242869"/>
    </source>
</evidence>
<dbReference type="Proteomes" id="UP000242869">
    <property type="component" value="Unassembled WGS sequence"/>
</dbReference>
<evidence type="ECO:0000313" key="2">
    <source>
        <dbReference type="EMBL" id="SFN51939.1"/>
    </source>
</evidence>
<dbReference type="InterPro" id="IPR013976">
    <property type="entry name" value="HDOD"/>
</dbReference>
<sequence>MLNAPLPDLKSWTHHFSQQEIPVLSSTLARMHDLHGRIDDIGIRDVAHLVRHDPLLSLRLIRHLESHRHASQVTDVTTLDRILLMIGLGGFFRTFGHALTLESKLATQPQALEGCRRVCSRAHLAAKFAEMIGSRRHDLDPEEVATAALLHNTAEILLWTEAPSLSTEISSLLMNNPGMRSRDAQIQVLGITLHDLHMELLNTWHLPKLMQHLQDERYANEPRVRTVSVSTALARHLNNDWQDPALPDDYQIVADLIGVDPETAYKLVQRQALNVAREWEWFGVPPAAAKLVQCS</sequence>
<proteinExistence type="predicted"/>
<dbReference type="RefSeq" id="WP_091194378.1">
    <property type="nucleotide sequence ID" value="NZ_FOVE01000011.1"/>
</dbReference>
<name>A0A1I4ZPM9_9NEIS</name>
<dbReference type="Pfam" id="PF08668">
    <property type="entry name" value="HDOD"/>
    <property type="match status" value="1"/>
</dbReference>
<feature type="domain" description="HDOD" evidence="1">
    <location>
        <begin position="21"/>
        <end position="220"/>
    </location>
</feature>
<dbReference type="Gene3D" id="1.10.3210.10">
    <property type="entry name" value="Hypothetical protein af1432"/>
    <property type="match status" value="1"/>
</dbReference>
<dbReference type="InterPro" id="IPR052340">
    <property type="entry name" value="RNase_Y/CdgJ"/>
</dbReference>